<dbReference type="Proteomes" id="UP000612362">
    <property type="component" value="Unassembled WGS sequence"/>
</dbReference>
<evidence type="ECO:0000313" key="1">
    <source>
        <dbReference type="EMBL" id="GHO44594.1"/>
    </source>
</evidence>
<dbReference type="EMBL" id="BNJF01000001">
    <property type="protein sequence ID" value="GHO44594.1"/>
    <property type="molecule type" value="Genomic_DNA"/>
</dbReference>
<keyword evidence="2" id="KW-1185">Reference proteome</keyword>
<sequence length="72" mass="8218">MFLLEPGGIAYTLQAASKPSLRAGVNCRKTVVVLVRASAKPHRHTSERKMKFDRIRRSRYKEAGLIQYDTLE</sequence>
<organism evidence="1 2">
    <name type="scientific">Ktedonospora formicarum</name>
    <dbReference type="NCBI Taxonomy" id="2778364"/>
    <lineage>
        <taxon>Bacteria</taxon>
        <taxon>Bacillati</taxon>
        <taxon>Chloroflexota</taxon>
        <taxon>Ktedonobacteria</taxon>
        <taxon>Ktedonobacterales</taxon>
        <taxon>Ktedonobacteraceae</taxon>
        <taxon>Ktedonospora</taxon>
    </lineage>
</organism>
<evidence type="ECO:0000313" key="2">
    <source>
        <dbReference type="Proteomes" id="UP000612362"/>
    </source>
</evidence>
<dbReference type="AlphaFoldDB" id="A0A8J3HVM0"/>
<name>A0A8J3HVM0_9CHLR</name>
<comment type="caution">
    <text evidence="1">The sequence shown here is derived from an EMBL/GenBank/DDBJ whole genome shotgun (WGS) entry which is preliminary data.</text>
</comment>
<gene>
    <name evidence="1" type="ORF">KSX_27570</name>
</gene>
<protein>
    <submittedName>
        <fullName evidence="1">Uncharacterized protein</fullName>
    </submittedName>
</protein>
<reference evidence="1" key="1">
    <citation type="submission" date="2020-10" db="EMBL/GenBank/DDBJ databases">
        <title>Taxonomic study of unclassified bacteria belonging to the class Ktedonobacteria.</title>
        <authorList>
            <person name="Yabe S."/>
            <person name="Wang C.M."/>
            <person name="Zheng Y."/>
            <person name="Sakai Y."/>
            <person name="Cavaletti L."/>
            <person name="Monciardini P."/>
            <person name="Donadio S."/>
        </authorList>
    </citation>
    <scope>NUCLEOTIDE SEQUENCE</scope>
    <source>
        <strain evidence="1">SOSP1-1</strain>
    </source>
</reference>
<proteinExistence type="predicted"/>
<accession>A0A8J3HVM0</accession>